<proteinExistence type="predicted"/>
<dbReference type="GO" id="GO:0005886">
    <property type="term" value="C:plasma membrane"/>
    <property type="evidence" value="ECO:0007669"/>
    <property type="project" value="TreeGrafter"/>
</dbReference>
<dbReference type="EC" id="2.7.7.65" evidence="1"/>
<dbReference type="GO" id="GO:0043709">
    <property type="term" value="P:cell adhesion involved in single-species biofilm formation"/>
    <property type="evidence" value="ECO:0007669"/>
    <property type="project" value="TreeGrafter"/>
</dbReference>
<dbReference type="FunFam" id="3.30.70.270:FF:000001">
    <property type="entry name" value="Diguanylate cyclase domain protein"/>
    <property type="match status" value="1"/>
</dbReference>
<dbReference type="AlphaFoldDB" id="A0A176YQG7"/>
<dbReference type="SMART" id="SM00267">
    <property type="entry name" value="GGDEF"/>
    <property type="match status" value="1"/>
</dbReference>
<gene>
    <name evidence="4" type="ORF">AXW67_28110</name>
</gene>
<dbReference type="PROSITE" id="PS50887">
    <property type="entry name" value="GGDEF"/>
    <property type="match status" value="1"/>
</dbReference>
<dbReference type="GO" id="GO:0052621">
    <property type="term" value="F:diguanylate cyclase activity"/>
    <property type="evidence" value="ECO:0007669"/>
    <property type="project" value="UniProtKB-EC"/>
</dbReference>
<evidence type="ECO:0000259" key="3">
    <source>
        <dbReference type="PROSITE" id="PS50887"/>
    </source>
</evidence>
<comment type="catalytic activity">
    <reaction evidence="2">
        <text>2 GTP = 3',3'-c-di-GMP + 2 diphosphate</text>
        <dbReference type="Rhea" id="RHEA:24898"/>
        <dbReference type="ChEBI" id="CHEBI:33019"/>
        <dbReference type="ChEBI" id="CHEBI:37565"/>
        <dbReference type="ChEBI" id="CHEBI:58805"/>
        <dbReference type="EC" id="2.7.7.65"/>
    </reaction>
</comment>
<dbReference type="NCBIfam" id="TIGR00254">
    <property type="entry name" value="GGDEF"/>
    <property type="match status" value="1"/>
</dbReference>
<dbReference type="InterPro" id="IPR043128">
    <property type="entry name" value="Rev_trsase/Diguanyl_cyclase"/>
</dbReference>
<evidence type="ECO:0000313" key="4">
    <source>
        <dbReference type="EMBL" id="OAF09152.1"/>
    </source>
</evidence>
<dbReference type="PANTHER" id="PTHR45138">
    <property type="entry name" value="REGULATORY COMPONENTS OF SENSORY TRANSDUCTION SYSTEM"/>
    <property type="match status" value="1"/>
</dbReference>
<dbReference type="InterPro" id="IPR000160">
    <property type="entry name" value="GGDEF_dom"/>
</dbReference>
<evidence type="ECO:0000313" key="5">
    <source>
        <dbReference type="Proteomes" id="UP000077173"/>
    </source>
</evidence>
<reference evidence="4 5" key="1">
    <citation type="submission" date="2016-02" db="EMBL/GenBank/DDBJ databases">
        <title>Draft genome sequence of the strain BR 10247T Bradyrhizobium neotropicale isolated from nodules of Centrolobium paraense.</title>
        <authorList>
            <person name="Simoes-Araujo J.L."/>
            <person name="Barauna A.C."/>
            <person name="Silva K."/>
            <person name="Zilli J.E."/>
        </authorList>
    </citation>
    <scope>NUCLEOTIDE SEQUENCE [LARGE SCALE GENOMIC DNA]</scope>
    <source>
        <strain evidence="4 5">BR 10247</strain>
    </source>
</reference>
<dbReference type="InterPro" id="IPR050469">
    <property type="entry name" value="Diguanylate_Cyclase"/>
</dbReference>
<dbReference type="CDD" id="cd01949">
    <property type="entry name" value="GGDEF"/>
    <property type="match status" value="1"/>
</dbReference>
<evidence type="ECO:0000256" key="1">
    <source>
        <dbReference type="ARBA" id="ARBA00012528"/>
    </source>
</evidence>
<sequence length="325" mass="36087">MVEQRIPPTPNNFAVWFHYFAGDHDDLRNAVDLLIDHNRPFDARTNQDLFETYIEPNAGGVAIETSERLHALMGAAKEFLATAIADNRSQMQVISDVADQSQTGVDPRTLVAQLMNELARAATRATRLEAGFAEKTRELDVIRDSLSKSEERARTDTLTGLANRRALDEFLRKAQATAEWGEPLSVLMLDIDHFKTFNDNFGHGVGDQVLRLMAKVLREKVREQDLPARYGGEELIAVLPDADLAACAEIAERIRRAIGECKITRRSTGEVLPNITVSIGVAQYRTGEATADLIERCDRALYLAKGGGRNRVVTENELDRAWAAG</sequence>
<dbReference type="SUPFAM" id="SSF55073">
    <property type="entry name" value="Nucleotide cyclase"/>
    <property type="match status" value="1"/>
</dbReference>
<evidence type="ECO:0000256" key="2">
    <source>
        <dbReference type="ARBA" id="ARBA00034247"/>
    </source>
</evidence>
<dbReference type="InterPro" id="IPR029787">
    <property type="entry name" value="Nucleotide_cyclase"/>
</dbReference>
<feature type="domain" description="GGDEF" evidence="3">
    <location>
        <begin position="182"/>
        <end position="317"/>
    </location>
</feature>
<dbReference type="Pfam" id="PF00990">
    <property type="entry name" value="GGDEF"/>
    <property type="match status" value="1"/>
</dbReference>
<dbReference type="GO" id="GO:1902201">
    <property type="term" value="P:negative regulation of bacterial-type flagellum-dependent cell motility"/>
    <property type="evidence" value="ECO:0007669"/>
    <property type="project" value="TreeGrafter"/>
</dbReference>
<accession>A0A176YQG7</accession>
<dbReference type="PANTHER" id="PTHR45138:SF9">
    <property type="entry name" value="DIGUANYLATE CYCLASE DGCM-RELATED"/>
    <property type="match status" value="1"/>
</dbReference>
<dbReference type="Gene3D" id="3.30.70.270">
    <property type="match status" value="1"/>
</dbReference>
<dbReference type="Proteomes" id="UP000077173">
    <property type="component" value="Unassembled WGS sequence"/>
</dbReference>
<keyword evidence="5" id="KW-1185">Reference proteome</keyword>
<comment type="caution">
    <text evidence="4">The sequence shown here is derived from an EMBL/GenBank/DDBJ whole genome shotgun (WGS) entry which is preliminary data.</text>
</comment>
<organism evidence="4 5">
    <name type="scientific">Bradyrhizobium neotropicale</name>
    <dbReference type="NCBI Taxonomy" id="1497615"/>
    <lineage>
        <taxon>Bacteria</taxon>
        <taxon>Pseudomonadati</taxon>
        <taxon>Pseudomonadota</taxon>
        <taxon>Alphaproteobacteria</taxon>
        <taxon>Hyphomicrobiales</taxon>
        <taxon>Nitrobacteraceae</taxon>
        <taxon>Bradyrhizobium</taxon>
    </lineage>
</organism>
<name>A0A176YQG7_9BRAD</name>
<dbReference type="EMBL" id="LSEF01000100">
    <property type="protein sequence ID" value="OAF09152.1"/>
    <property type="molecule type" value="Genomic_DNA"/>
</dbReference>
<protein>
    <recommendedName>
        <fullName evidence="1">diguanylate cyclase</fullName>
        <ecNumber evidence="1">2.7.7.65</ecNumber>
    </recommendedName>
</protein>